<comment type="similarity">
    <text evidence="1">Belongs to the membrane fusion protein (MFP) (TC 8.A.1) family.</text>
</comment>
<proteinExistence type="inferred from homology"/>
<dbReference type="Gene3D" id="2.40.30.170">
    <property type="match status" value="1"/>
</dbReference>
<dbReference type="InterPro" id="IPR006143">
    <property type="entry name" value="RND_pump_MFP"/>
</dbReference>
<protein>
    <submittedName>
        <fullName evidence="4">Hemolysin D</fullName>
    </submittedName>
</protein>
<dbReference type="Pfam" id="PF25917">
    <property type="entry name" value="BSH_RND"/>
    <property type="match status" value="1"/>
</dbReference>
<dbReference type="OrthoDB" id="9781888at2"/>
<name>A0A5S9F257_UABAM</name>
<evidence type="ECO:0000259" key="3">
    <source>
        <dbReference type="Pfam" id="PF25917"/>
    </source>
</evidence>
<evidence type="ECO:0000313" key="4">
    <source>
        <dbReference type="EMBL" id="BBM83315.1"/>
    </source>
</evidence>
<dbReference type="InterPro" id="IPR058625">
    <property type="entry name" value="MdtA-like_BSH"/>
</dbReference>
<keyword evidence="2" id="KW-0812">Transmembrane</keyword>
<feature type="domain" description="Multidrug resistance protein MdtA-like barrel-sandwich hybrid" evidence="3">
    <location>
        <begin position="81"/>
        <end position="226"/>
    </location>
</feature>
<dbReference type="PANTHER" id="PTHR30469:SF12">
    <property type="entry name" value="MULTIDRUG RESISTANCE PROTEIN MDTA"/>
    <property type="match status" value="1"/>
</dbReference>
<evidence type="ECO:0000256" key="2">
    <source>
        <dbReference type="SAM" id="Phobius"/>
    </source>
</evidence>
<dbReference type="GO" id="GO:0015562">
    <property type="term" value="F:efflux transmembrane transporter activity"/>
    <property type="evidence" value="ECO:0007669"/>
    <property type="project" value="TreeGrafter"/>
</dbReference>
<dbReference type="GO" id="GO:1990281">
    <property type="term" value="C:efflux pump complex"/>
    <property type="evidence" value="ECO:0007669"/>
    <property type="project" value="TreeGrafter"/>
</dbReference>
<dbReference type="RefSeq" id="WP_151967520.1">
    <property type="nucleotide sequence ID" value="NZ_AP019860.1"/>
</dbReference>
<dbReference type="Gene3D" id="2.40.50.100">
    <property type="match status" value="1"/>
</dbReference>
<dbReference type="NCBIfam" id="TIGR01730">
    <property type="entry name" value="RND_mfp"/>
    <property type="match status" value="1"/>
</dbReference>
<evidence type="ECO:0000313" key="5">
    <source>
        <dbReference type="Proteomes" id="UP000326354"/>
    </source>
</evidence>
<gene>
    <name evidence="4" type="ORF">UABAM_01666</name>
</gene>
<feature type="transmembrane region" description="Helical" evidence="2">
    <location>
        <begin position="12"/>
        <end position="33"/>
    </location>
</feature>
<keyword evidence="2" id="KW-1133">Transmembrane helix</keyword>
<dbReference type="SUPFAM" id="SSF111369">
    <property type="entry name" value="HlyD-like secretion proteins"/>
    <property type="match status" value="1"/>
</dbReference>
<sequence>MKKVMRYALKLTYILIVQIALPVGIIMGSMHYAKKIIASKPKASRKEQVKSKVVVKTITVTPQRKRNIVSGYGTMQAYRRLSVRPQVSGNVVWQNPKLLVGQVIAKGEDILRIDKREFEIRYQQEQANLVRAQFELKVEEGNQVVAAREWELLGETVSSKVDSDLALRKPHLKEKQAAVMAAENSVKRAKLDLERTIIAAPFSAIVIDESVEVGQLVNSQNSIATVADVNAFWVRVNIPVEQLSQIVIPPSQEQTGSKARIIQNMGRGKPNVRNGHVIGILGDLDPQGRMARVLVKVDDALGRSSQKKPMLIGSYVKVDIQGKATKNLYKIPRYALHQNNEVWIKNARNQLEIRIVKVAFGNDDFIFVEGLKDNERVIVSNLSVAMSGMLLEEAGNNNE</sequence>
<dbReference type="Gene3D" id="2.40.420.20">
    <property type="match status" value="1"/>
</dbReference>
<dbReference type="EMBL" id="AP019860">
    <property type="protein sequence ID" value="BBM83315.1"/>
    <property type="molecule type" value="Genomic_DNA"/>
</dbReference>
<organism evidence="4 5">
    <name type="scientific">Uabimicrobium amorphum</name>
    <dbReference type="NCBI Taxonomy" id="2596890"/>
    <lineage>
        <taxon>Bacteria</taxon>
        <taxon>Pseudomonadati</taxon>
        <taxon>Planctomycetota</taxon>
        <taxon>Candidatus Uabimicrobiia</taxon>
        <taxon>Candidatus Uabimicrobiales</taxon>
        <taxon>Candidatus Uabimicrobiaceae</taxon>
        <taxon>Candidatus Uabimicrobium</taxon>
    </lineage>
</organism>
<dbReference type="Gene3D" id="1.10.287.470">
    <property type="entry name" value="Helix hairpin bin"/>
    <property type="match status" value="1"/>
</dbReference>
<reference evidence="4 5" key="1">
    <citation type="submission" date="2019-08" db="EMBL/GenBank/DDBJ databases">
        <title>Complete genome sequence of Candidatus Uab amorphum.</title>
        <authorList>
            <person name="Shiratori T."/>
            <person name="Suzuki S."/>
            <person name="Kakizawa Y."/>
            <person name="Ishida K."/>
        </authorList>
    </citation>
    <scope>NUCLEOTIDE SEQUENCE [LARGE SCALE GENOMIC DNA]</scope>
    <source>
        <strain evidence="4 5">SRT547</strain>
    </source>
</reference>
<dbReference type="KEGG" id="uam:UABAM_01666"/>
<keyword evidence="5" id="KW-1185">Reference proteome</keyword>
<evidence type="ECO:0000256" key="1">
    <source>
        <dbReference type="ARBA" id="ARBA00009477"/>
    </source>
</evidence>
<dbReference type="Proteomes" id="UP000326354">
    <property type="component" value="Chromosome"/>
</dbReference>
<dbReference type="PANTHER" id="PTHR30469">
    <property type="entry name" value="MULTIDRUG RESISTANCE PROTEIN MDTA"/>
    <property type="match status" value="1"/>
</dbReference>
<accession>A0A5S9F257</accession>
<keyword evidence="2" id="KW-0472">Membrane</keyword>
<dbReference type="AlphaFoldDB" id="A0A5S9F257"/>